<gene>
    <name evidence="3" type="ORF">bsdE14_22310</name>
</gene>
<keyword evidence="4" id="KW-1185">Reference proteome</keyword>
<proteinExistence type="inferred from homology"/>
<evidence type="ECO:0000313" key="4">
    <source>
        <dbReference type="Proteomes" id="UP001208567"/>
    </source>
</evidence>
<sequence length="607" mass="69489">MKKKIILGAAILFCIGSAYIIYKFRTFSAEASTRAINTGKLISDVYTDKARYIPKDKVNVKVQLNNNLNKNYKGSLEIYFKHLNNVVLKKEVKVSLESKEKKTIDISWNAPLEDYEGYLVEVYAVHGINVDDNKNTAVDISSDWTKFPRYGYIAEYPEQSKEETESKIDWINKFHIDGLQFYDWQNKHQKPLPGDLNNITKFWKDIANRDIYFQTVKDYIDSAHSKNMKAANYNLIYGAYTDYAQYGIKPEWAIYKDTSHSVQDVHSLPSGWASSLAVFNPANKDWQNYIYNAEEEVNKALKFDVFHMDTLGNRGQTFDYYGRDVNLPDTYTEFINNAKKALGTSVVFNTVNRYGLEQVAKSDVDFLYSELWPSDYPSYSSFKETIDKGYELTNGKKNTVIAAYMNYGRAGTPGEFNEHSVRLTDAAIFAAGGAHIELGDTGMLAREYFPNKNLTMSKPLVDAMRNYYDFLVAYENLLRDGLTDNKNKIEINGINTSNNGKQDTVWTYSKEKKGFEVIQMINLLGMRRPAWRDDGANYDAPSAQKDLKLNYTVKQGKIKDVYLASPDFNGGKSVKLKYTTKSGGDGTQLQINIPKLQYWDMVYIEKE</sequence>
<dbReference type="Proteomes" id="UP001208567">
    <property type="component" value="Unassembled WGS sequence"/>
</dbReference>
<dbReference type="Gene3D" id="3.20.20.80">
    <property type="entry name" value="Glycosidases"/>
    <property type="match status" value="1"/>
</dbReference>
<dbReference type="InterPro" id="IPR025092">
    <property type="entry name" value="Glyco_hydro_66"/>
</dbReference>
<dbReference type="Gene3D" id="2.60.40.10">
    <property type="entry name" value="Immunoglobulins"/>
    <property type="match status" value="1"/>
</dbReference>
<evidence type="ECO:0000256" key="1">
    <source>
        <dbReference type="ARBA" id="ARBA00010837"/>
    </source>
</evidence>
<evidence type="ECO:0000256" key="2">
    <source>
        <dbReference type="ARBA" id="ARBA00022729"/>
    </source>
</evidence>
<name>A0ABQ5N6I2_9CLOT</name>
<keyword evidence="2" id="KW-0732">Signal</keyword>
<evidence type="ECO:0000313" key="3">
    <source>
        <dbReference type="EMBL" id="GLC30821.1"/>
    </source>
</evidence>
<dbReference type="Pfam" id="PF13199">
    <property type="entry name" value="Glyco_hydro_66"/>
    <property type="match status" value="1"/>
</dbReference>
<dbReference type="Gene3D" id="2.60.40.1180">
    <property type="entry name" value="Golgi alpha-mannosidase II"/>
    <property type="match status" value="1"/>
</dbReference>
<dbReference type="InterPro" id="IPR013783">
    <property type="entry name" value="Ig-like_fold"/>
</dbReference>
<protein>
    <submittedName>
        <fullName evidence="3">Cycloisomaltooligosaccharide glucanotransferase</fullName>
    </submittedName>
</protein>
<organism evidence="3 4">
    <name type="scientific">Clostridium omnivorum</name>
    <dbReference type="NCBI Taxonomy" id="1604902"/>
    <lineage>
        <taxon>Bacteria</taxon>
        <taxon>Bacillati</taxon>
        <taxon>Bacillota</taxon>
        <taxon>Clostridia</taxon>
        <taxon>Eubacteriales</taxon>
        <taxon>Clostridiaceae</taxon>
        <taxon>Clostridium</taxon>
    </lineage>
</organism>
<comment type="similarity">
    <text evidence="1">Belongs to the glycosyl hydrolase 66 family.</text>
</comment>
<reference evidence="3 4" key="1">
    <citation type="journal article" date="2024" name="Int. J. Syst. Evol. Microbiol.">
        <title>Clostridium omnivorum sp. nov., isolated from anoxic soil under the treatment of reductive soil disinfestation.</title>
        <authorList>
            <person name="Ueki A."/>
            <person name="Tonouchi A."/>
            <person name="Kaku N."/>
            <person name="Honma S."/>
            <person name="Ueki K."/>
        </authorList>
    </citation>
    <scope>NUCLEOTIDE SEQUENCE [LARGE SCALE GENOMIC DNA]</scope>
    <source>
        <strain evidence="3 4">E14</strain>
    </source>
</reference>
<dbReference type="EMBL" id="BRXR01000001">
    <property type="protein sequence ID" value="GLC30821.1"/>
    <property type="molecule type" value="Genomic_DNA"/>
</dbReference>
<accession>A0ABQ5N6I2</accession>
<dbReference type="CDD" id="cd14745">
    <property type="entry name" value="GH66"/>
    <property type="match status" value="1"/>
</dbReference>
<comment type="caution">
    <text evidence="3">The sequence shown here is derived from an EMBL/GenBank/DDBJ whole genome shotgun (WGS) entry which is preliminary data.</text>
</comment>
<dbReference type="InterPro" id="IPR013780">
    <property type="entry name" value="Glyco_hydro_b"/>
</dbReference>